<comment type="caution">
    <text evidence="3">The sequence shown here is derived from an EMBL/GenBank/DDBJ whole genome shotgun (WGS) entry which is preliminary data.</text>
</comment>
<dbReference type="OrthoDB" id="9816009at2"/>
<dbReference type="EMBL" id="WQNE01000011">
    <property type="protein sequence ID" value="MVT74516.1"/>
    <property type="molecule type" value="Genomic_DNA"/>
</dbReference>
<dbReference type="SUPFAM" id="SSF81901">
    <property type="entry name" value="HCP-like"/>
    <property type="match status" value="1"/>
</dbReference>
<reference evidence="3 4" key="1">
    <citation type="submission" date="2019-12" db="EMBL/GenBank/DDBJ databases">
        <title>Draft genome sequences Bradyrhizobium cajani AMBPC1010, Bradyrhizobium pachyrhizi AMBPC1040 and Bradyrhizobium yuanmingense ALSPC3051, three plant growth promoting strains isolated from nodules of Cajanus cajan L. in Dominican Republic.</title>
        <authorList>
            <person name="Flores-Felix J.D."/>
            <person name="Araujo J."/>
            <person name="Diaz-Alcantara C."/>
            <person name="Gonzalez-Andres F."/>
            <person name="Velazquez E."/>
        </authorList>
    </citation>
    <scope>NUCLEOTIDE SEQUENCE [LARGE SCALE GENOMIC DNA]</scope>
    <source>
        <strain evidence="3 4">1010</strain>
    </source>
</reference>
<proteinExistence type="predicted"/>
<evidence type="ECO:0000259" key="2">
    <source>
        <dbReference type="PROSITE" id="PS50208"/>
    </source>
</evidence>
<dbReference type="Gene3D" id="1.25.40.10">
    <property type="entry name" value="Tetratricopeptide repeat domain"/>
    <property type="match status" value="1"/>
</dbReference>
<dbReference type="RefSeq" id="WP_157330409.1">
    <property type="nucleotide sequence ID" value="NZ_JANADL010000051.1"/>
</dbReference>
<dbReference type="InterPro" id="IPR011990">
    <property type="entry name" value="TPR-like_helical_dom_sf"/>
</dbReference>
<dbReference type="Pfam" id="PF00656">
    <property type="entry name" value="Peptidase_C14"/>
    <property type="match status" value="1"/>
</dbReference>
<name>A0A844T8F5_9BRAD</name>
<dbReference type="GO" id="GO:0004197">
    <property type="term" value="F:cysteine-type endopeptidase activity"/>
    <property type="evidence" value="ECO:0007669"/>
    <property type="project" value="InterPro"/>
</dbReference>
<dbReference type="SMART" id="SM00671">
    <property type="entry name" value="SEL1"/>
    <property type="match status" value="5"/>
</dbReference>
<dbReference type="GO" id="GO:0006508">
    <property type="term" value="P:proteolysis"/>
    <property type="evidence" value="ECO:0007669"/>
    <property type="project" value="InterPro"/>
</dbReference>
<dbReference type="PROSITE" id="PS50208">
    <property type="entry name" value="CASPASE_P20"/>
    <property type="match status" value="1"/>
</dbReference>
<evidence type="ECO:0000256" key="1">
    <source>
        <dbReference type="SAM" id="SignalP"/>
    </source>
</evidence>
<protein>
    <recommendedName>
        <fullName evidence="2">Caspase family p20 domain-containing protein</fullName>
    </recommendedName>
</protein>
<dbReference type="Proteomes" id="UP000449969">
    <property type="component" value="Unassembled WGS sequence"/>
</dbReference>
<sequence length="502" mass="53038">MRSLVLFAVVAIGLILGADAEAADGRVALVIGNSSYRHAPQLAAPVNDAEDIAAALAGLGFDVDLRKDVTIAELRTGLRSFSERAARADIAVFYFAGYSAAAGIGGYLIPVDAQLAAPPSFRAETIPLPAAIAEAARARTLGLVILDAMRDNPFPSKPDGRSSGGDLGASAGGAPLRNTLVFFPTEPGRIAEEGEGRNSPFAAALLKYLPQADLEINFVFRHVRDDVRETTRQKQTPYMYGQLSKDRIYLNPVKQAAIVPADPAVARRCDDLAAALEDARKGTVDQGGARDDAKDAVAACTDAVKQSPGADRLQYQLGRSLFAARDYAGAMASYKTASELGNARAIYEIGRMYDSGTGVEKDAARARFYYEMAAEKKVAPAIVGLGVQQERGIGADSDPAKAYALYQRAADLGDAIAINRMGELAEKGLGIKQNLKQARAFYEKSAAMGAPEAMVNLARCNANGIGGRKDIPGARRLLAKAAQAGSADAKRILAHIEDAKPR</sequence>
<dbReference type="SUPFAM" id="SSF52129">
    <property type="entry name" value="Caspase-like"/>
    <property type="match status" value="1"/>
</dbReference>
<feature type="domain" description="Caspase family p20" evidence="2">
    <location>
        <begin position="24"/>
        <end position="107"/>
    </location>
</feature>
<dbReference type="AlphaFoldDB" id="A0A844T8F5"/>
<accession>A0A844T8F5</accession>
<evidence type="ECO:0000313" key="3">
    <source>
        <dbReference type="EMBL" id="MVT74516.1"/>
    </source>
</evidence>
<dbReference type="InterPro" id="IPR011600">
    <property type="entry name" value="Pept_C14_caspase"/>
</dbReference>
<dbReference type="PANTHER" id="PTHR22576">
    <property type="entry name" value="MUCOSA ASSOCIATED LYMPHOID TISSUE LYMPHOMA TRANSLOCATION PROTEIN 1/PARACASPASE"/>
    <property type="match status" value="1"/>
</dbReference>
<dbReference type="InterPro" id="IPR006597">
    <property type="entry name" value="Sel1-like"/>
</dbReference>
<keyword evidence="4" id="KW-1185">Reference proteome</keyword>
<dbReference type="InterPro" id="IPR001309">
    <property type="entry name" value="Pept_C14_p20"/>
</dbReference>
<dbReference type="InterPro" id="IPR052039">
    <property type="entry name" value="Caspase-related_regulators"/>
</dbReference>
<dbReference type="InterPro" id="IPR029030">
    <property type="entry name" value="Caspase-like_dom_sf"/>
</dbReference>
<dbReference type="Gene3D" id="3.40.50.1460">
    <property type="match status" value="1"/>
</dbReference>
<organism evidence="3 4">
    <name type="scientific">Bradyrhizobium cajani</name>
    <dbReference type="NCBI Taxonomy" id="1928661"/>
    <lineage>
        <taxon>Bacteria</taxon>
        <taxon>Pseudomonadati</taxon>
        <taxon>Pseudomonadota</taxon>
        <taxon>Alphaproteobacteria</taxon>
        <taxon>Hyphomicrobiales</taxon>
        <taxon>Nitrobacteraceae</taxon>
        <taxon>Bradyrhizobium</taxon>
    </lineage>
</organism>
<keyword evidence="1" id="KW-0732">Signal</keyword>
<dbReference type="PANTHER" id="PTHR22576:SF37">
    <property type="entry name" value="MUCOSA-ASSOCIATED LYMPHOID TISSUE LYMPHOMA TRANSLOCATION PROTEIN 1"/>
    <property type="match status" value="1"/>
</dbReference>
<dbReference type="Pfam" id="PF08238">
    <property type="entry name" value="Sel1"/>
    <property type="match status" value="4"/>
</dbReference>
<evidence type="ECO:0000313" key="4">
    <source>
        <dbReference type="Proteomes" id="UP000449969"/>
    </source>
</evidence>
<feature type="chain" id="PRO_5032925762" description="Caspase family p20 domain-containing protein" evidence="1">
    <location>
        <begin position="23"/>
        <end position="502"/>
    </location>
</feature>
<gene>
    <name evidence="3" type="ORF">GPL20_15975</name>
</gene>
<feature type="signal peptide" evidence="1">
    <location>
        <begin position="1"/>
        <end position="22"/>
    </location>
</feature>